<feature type="compositionally biased region" description="Basic and acidic residues" evidence="1">
    <location>
        <begin position="127"/>
        <end position="137"/>
    </location>
</feature>
<accession>A0A6G1H6X0</accession>
<evidence type="ECO:0000256" key="2">
    <source>
        <dbReference type="SAM" id="Phobius"/>
    </source>
</evidence>
<keyword evidence="2" id="KW-0472">Membrane</keyword>
<feature type="region of interest" description="Disordered" evidence="1">
    <location>
        <begin position="108"/>
        <end position="137"/>
    </location>
</feature>
<feature type="compositionally biased region" description="Basic and acidic residues" evidence="1">
    <location>
        <begin position="108"/>
        <end position="119"/>
    </location>
</feature>
<protein>
    <submittedName>
        <fullName evidence="3">Uncharacterized protein</fullName>
    </submittedName>
</protein>
<keyword evidence="2" id="KW-1133">Transmembrane helix</keyword>
<organism evidence="3 4">
    <name type="scientific">Aulographum hederae CBS 113979</name>
    <dbReference type="NCBI Taxonomy" id="1176131"/>
    <lineage>
        <taxon>Eukaryota</taxon>
        <taxon>Fungi</taxon>
        <taxon>Dikarya</taxon>
        <taxon>Ascomycota</taxon>
        <taxon>Pezizomycotina</taxon>
        <taxon>Dothideomycetes</taxon>
        <taxon>Pleosporomycetidae</taxon>
        <taxon>Aulographales</taxon>
        <taxon>Aulographaceae</taxon>
    </lineage>
</organism>
<dbReference type="AlphaFoldDB" id="A0A6G1H6X0"/>
<reference evidence="3" key="1">
    <citation type="journal article" date="2020" name="Stud. Mycol.">
        <title>101 Dothideomycetes genomes: a test case for predicting lifestyles and emergence of pathogens.</title>
        <authorList>
            <person name="Haridas S."/>
            <person name="Albert R."/>
            <person name="Binder M."/>
            <person name="Bloem J."/>
            <person name="Labutti K."/>
            <person name="Salamov A."/>
            <person name="Andreopoulos B."/>
            <person name="Baker S."/>
            <person name="Barry K."/>
            <person name="Bills G."/>
            <person name="Bluhm B."/>
            <person name="Cannon C."/>
            <person name="Castanera R."/>
            <person name="Culley D."/>
            <person name="Daum C."/>
            <person name="Ezra D."/>
            <person name="Gonzalez J."/>
            <person name="Henrissat B."/>
            <person name="Kuo A."/>
            <person name="Liang C."/>
            <person name="Lipzen A."/>
            <person name="Lutzoni F."/>
            <person name="Magnuson J."/>
            <person name="Mondo S."/>
            <person name="Nolan M."/>
            <person name="Ohm R."/>
            <person name="Pangilinan J."/>
            <person name="Park H.-J."/>
            <person name="Ramirez L."/>
            <person name="Alfaro M."/>
            <person name="Sun H."/>
            <person name="Tritt A."/>
            <person name="Yoshinaga Y."/>
            <person name="Zwiers L.-H."/>
            <person name="Turgeon B."/>
            <person name="Goodwin S."/>
            <person name="Spatafora J."/>
            <person name="Crous P."/>
            <person name="Grigoriev I."/>
        </authorList>
    </citation>
    <scope>NUCLEOTIDE SEQUENCE</scope>
    <source>
        <strain evidence="3">CBS 113979</strain>
    </source>
</reference>
<sequence length="154" mass="17676">MDISPPLTLSLSLLLTVTILRPSPPLHIPYLPLPIPMPLFTLLLSLLAWFFAVCAGHALFPRPLRRRRVGMDESDVEEEEEGEQRKVVRAVMRMYRHGGAAVLETERDLDERGKRKEMEQTCAGKMDGGRRKETARMTRREAYEEAVLDWGELF</sequence>
<keyword evidence="2" id="KW-0812">Transmembrane</keyword>
<evidence type="ECO:0000313" key="4">
    <source>
        <dbReference type="Proteomes" id="UP000800041"/>
    </source>
</evidence>
<name>A0A6G1H6X0_9PEZI</name>
<evidence type="ECO:0000313" key="3">
    <source>
        <dbReference type="EMBL" id="KAF1988770.1"/>
    </source>
</evidence>
<feature type="transmembrane region" description="Helical" evidence="2">
    <location>
        <begin position="38"/>
        <end position="60"/>
    </location>
</feature>
<dbReference type="EMBL" id="ML977147">
    <property type="protein sequence ID" value="KAF1988770.1"/>
    <property type="molecule type" value="Genomic_DNA"/>
</dbReference>
<evidence type="ECO:0000256" key="1">
    <source>
        <dbReference type="SAM" id="MobiDB-lite"/>
    </source>
</evidence>
<dbReference type="Proteomes" id="UP000800041">
    <property type="component" value="Unassembled WGS sequence"/>
</dbReference>
<gene>
    <name evidence="3" type="ORF">K402DRAFT_391472</name>
</gene>
<proteinExistence type="predicted"/>
<keyword evidence="4" id="KW-1185">Reference proteome</keyword>